<feature type="domain" description="Flagellar assembly protein T C-terminal" evidence="3">
    <location>
        <begin position="312"/>
        <end position="385"/>
    </location>
</feature>
<dbReference type="InterPro" id="IPR032386">
    <property type="entry name" value="FlgT_M"/>
</dbReference>
<feature type="region of interest" description="Disordered" evidence="1">
    <location>
        <begin position="46"/>
        <end position="81"/>
    </location>
</feature>
<dbReference type="RefSeq" id="WP_160897788.1">
    <property type="nucleotide sequence ID" value="NZ_WMEX01000001.1"/>
</dbReference>
<dbReference type="OrthoDB" id="8778507at2"/>
<dbReference type="Pfam" id="PF16539">
    <property type="entry name" value="FlgT_M"/>
    <property type="match status" value="1"/>
</dbReference>
<gene>
    <name evidence="5" type="ORF">GLW01_00700</name>
</gene>
<evidence type="ECO:0008006" key="7">
    <source>
        <dbReference type="Google" id="ProtNLM"/>
    </source>
</evidence>
<evidence type="ECO:0000313" key="6">
    <source>
        <dbReference type="Proteomes" id="UP000460751"/>
    </source>
</evidence>
<dbReference type="EMBL" id="WMEX01000001">
    <property type="protein sequence ID" value="MYL25304.1"/>
    <property type="molecule type" value="Genomic_DNA"/>
</dbReference>
<accession>A0A9X5B450</accession>
<dbReference type="Gene3D" id="2.40.10.410">
    <property type="entry name" value="FlgT, C-terminal domain"/>
    <property type="match status" value="1"/>
</dbReference>
<dbReference type="InterPro" id="IPR032388">
    <property type="entry name" value="FlgT_C"/>
</dbReference>
<feature type="domain" description="Flagellar assembly protein T middle" evidence="4">
    <location>
        <begin position="107"/>
        <end position="267"/>
    </location>
</feature>
<name>A0A9X5B450_9GAMM</name>
<keyword evidence="6" id="KW-1185">Reference proteome</keyword>
<feature type="chain" id="PRO_5040923526" description="Flagellar assembly T-like protein" evidence="2">
    <location>
        <begin position="24"/>
        <end position="387"/>
    </location>
</feature>
<evidence type="ECO:0000256" key="2">
    <source>
        <dbReference type="SAM" id="SignalP"/>
    </source>
</evidence>
<protein>
    <recommendedName>
        <fullName evidence="7">Flagellar assembly T-like protein</fullName>
    </recommendedName>
</protein>
<evidence type="ECO:0000259" key="4">
    <source>
        <dbReference type="Pfam" id="PF16539"/>
    </source>
</evidence>
<organism evidence="5 6">
    <name type="scientific">Vreelandella halophila</name>
    <dbReference type="NCBI Taxonomy" id="86177"/>
    <lineage>
        <taxon>Bacteria</taxon>
        <taxon>Pseudomonadati</taxon>
        <taxon>Pseudomonadota</taxon>
        <taxon>Gammaproteobacteria</taxon>
        <taxon>Oceanospirillales</taxon>
        <taxon>Halomonadaceae</taxon>
        <taxon>Vreelandella</taxon>
    </lineage>
</organism>
<dbReference type="AlphaFoldDB" id="A0A9X5B450"/>
<sequence length="387" mass="42266">MRITLMGALLMALVALPLGTSGAQQQSAGADKQPVQVHFPQQLRPQPAVSRLGGPGSAGQGEAVKETRPVALVPRDTDNRERSAANLRRLQRAPSLQEGSSCPGRDTSRFRKSVAITRFPLLDSDGAMLGRLGNVVRALPRMLNDDLSSRETILMHQAFDRRLYDRAVNAPTVQAVDRHLTRASELTRAMGVQFVISGVVHDIGVENPDAWGTSAASWLGRGLGVANQQRRLAVDLFVYDGLSGVMVMSDRLAVRGEWDHAREADVGFGTPAFAETEFGKRIGERVSELADEVAVNLGCQPFIASVERVDSRRVRISAGADSGLRPGQTMEILRAERYLDQPQEYPALRPIGRTLEIQQVQPRFSSGQLPVEGGRINVQRGDRVVIW</sequence>
<dbReference type="Proteomes" id="UP000460751">
    <property type="component" value="Unassembled WGS sequence"/>
</dbReference>
<reference evidence="5 6" key="1">
    <citation type="submission" date="2019-11" db="EMBL/GenBank/DDBJ databases">
        <title>Genome sequences of 17 halophilic strains isolated from different environments.</title>
        <authorList>
            <person name="Furrow R.E."/>
        </authorList>
    </citation>
    <scope>NUCLEOTIDE SEQUENCE [LARGE SCALE GENOMIC DNA]</scope>
    <source>
        <strain evidence="5 6">22507_15_FS</strain>
    </source>
</reference>
<proteinExistence type="predicted"/>
<evidence type="ECO:0000256" key="1">
    <source>
        <dbReference type="SAM" id="MobiDB-lite"/>
    </source>
</evidence>
<evidence type="ECO:0000313" key="5">
    <source>
        <dbReference type="EMBL" id="MYL25304.1"/>
    </source>
</evidence>
<comment type="caution">
    <text evidence="5">The sequence shown here is derived from an EMBL/GenBank/DDBJ whole genome shotgun (WGS) entry which is preliminary data.</text>
</comment>
<keyword evidence="2" id="KW-0732">Signal</keyword>
<evidence type="ECO:0000259" key="3">
    <source>
        <dbReference type="Pfam" id="PF16538"/>
    </source>
</evidence>
<dbReference type="InterPro" id="IPR038165">
    <property type="entry name" value="FlgT_C_sf"/>
</dbReference>
<dbReference type="Pfam" id="PF16538">
    <property type="entry name" value="FlgT_C"/>
    <property type="match status" value="1"/>
</dbReference>
<dbReference type="Gene3D" id="3.40.50.10610">
    <property type="entry name" value="ABC-type transport auxiliary lipoprotein component"/>
    <property type="match status" value="1"/>
</dbReference>
<feature type="signal peptide" evidence="2">
    <location>
        <begin position="1"/>
        <end position="23"/>
    </location>
</feature>